<keyword evidence="5" id="KW-0472">Membrane</keyword>
<feature type="coiled-coil region" evidence="3">
    <location>
        <begin position="605"/>
        <end position="632"/>
    </location>
</feature>
<dbReference type="InterPro" id="IPR015425">
    <property type="entry name" value="FH2_Formin"/>
</dbReference>
<keyword evidence="8" id="KW-1185">Reference proteome</keyword>
<evidence type="ECO:0000256" key="3">
    <source>
        <dbReference type="SAM" id="Coils"/>
    </source>
</evidence>
<dbReference type="GO" id="GO:0051015">
    <property type="term" value="F:actin filament binding"/>
    <property type="evidence" value="ECO:0007669"/>
    <property type="project" value="InterPro"/>
</dbReference>
<reference evidence="7 8" key="1">
    <citation type="journal article" date="2023" name="Hortic Res">
        <title>Pangenome of water caltrop reveals structural variations and asymmetric subgenome divergence after allopolyploidization.</title>
        <authorList>
            <person name="Zhang X."/>
            <person name="Chen Y."/>
            <person name="Wang L."/>
            <person name="Yuan Y."/>
            <person name="Fang M."/>
            <person name="Shi L."/>
            <person name="Lu R."/>
            <person name="Comes H.P."/>
            <person name="Ma Y."/>
            <person name="Chen Y."/>
            <person name="Huang G."/>
            <person name="Zhou Y."/>
            <person name="Zheng Z."/>
            <person name="Qiu Y."/>
        </authorList>
    </citation>
    <scope>NUCLEOTIDE SEQUENCE [LARGE SCALE GENOMIC DNA]</scope>
    <source>
        <tissue evidence="7">Roots</tissue>
    </source>
</reference>
<dbReference type="Gene3D" id="1.20.58.2220">
    <property type="entry name" value="Formin, FH2 domain"/>
    <property type="match status" value="1"/>
</dbReference>
<feature type="compositionally biased region" description="Basic and acidic residues" evidence="4">
    <location>
        <begin position="225"/>
        <end position="239"/>
    </location>
</feature>
<name>A0AAN7GKP3_9MYRT</name>
<feature type="region of interest" description="Disordered" evidence="4">
    <location>
        <begin position="681"/>
        <end position="718"/>
    </location>
</feature>
<evidence type="ECO:0000313" key="8">
    <source>
        <dbReference type="Proteomes" id="UP001345219"/>
    </source>
</evidence>
<feature type="transmembrane region" description="Helical" evidence="5">
    <location>
        <begin position="117"/>
        <end position="139"/>
    </location>
</feature>
<feature type="domain" description="FH2" evidence="6">
    <location>
        <begin position="257"/>
        <end position="692"/>
    </location>
</feature>
<dbReference type="Pfam" id="PF02181">
    <property type="entry name" value="FH2"/>
    <property type="match status" value="1"/>
</dbReference>
<keyword evidence="5" id="KW-0812">Transmembrane</keyword>
<gene>
    <name evidence="7" type="ORF">SAY87_024951</name>
</gene>
<dbReference type="Proteomes" id="UP001345219">
    <property type="component" value="Chromosome 19"/>
</dbReference>
<proteinExistence type="inferred from homology"/>
<dbReference type="InterPro" id="IPR042201">
    <property type="entry name" value="FH2_Formin_sf"/>
</dbReference>
<keyword evidence="5" id="KW-1133">Transmembrane helix</keyword>
<feature type="transmembrane region" description="Helical" evidence="5">
    <location>
        <begin position="44"/>
        <end position="64"/>
    </location>
</feature>
<sequence length="718" mass="77926">MICLNIEQIKNQAVVEEEEEEEEEEEDCLQIPSNMASTTAPTRFSYNVFMLWAVISLLSTATLVNSQSQQNIEVFYLSLVSPPTTLLSPPPPLPPPPLQTPPPPPLGRSPSGSGKSVATAVAVTAASAMVVSALLFLVLRRRAMSRKGESRHGPPGGGLAVLSRDEFSRFDGHIKGLIVDENGLDVLYWRKLQGSKNKSRSPRRRSSFKGSEVAIMASLQVNGDGGERDVEEGFGRRTQEVPLLKGKSSASERHSSPAQPPLPGHLVQAVPPPIPPNTAATPSAPPPQAAKIGGGSLKDSGDLMEALFGYVARKTSPPNGSSGVGNLSLAHQPAQIFILNTQKSQYIAGVLKSLSVSRKDIIEALMEGQGLVSDTLEKLHMIAPTTEEESQILAFKGDPTRLADAESFFFHILKVIPSAFTRFSAMLFRLSYESEILRVRESMAAMELSCRELRAGGIFMKLLEAIAKAGNRINGGHGGGNSPRTFSISNLKKLSDVKSSDGKTTLLYFIVEEMVRSEGRKCAANRSRGIGMSSKDPSLNYDTEKEHIMLGLPIVGGLSARFSRLKAAASIDYESFAGSCGVLQSRVSEIRQLTRRCEADGGGFVREMREFLESAEAEIASLRKDQMGAMELLKATAESFQARDSKEKGHNPMKLFVIIRDFLEMVDQVCIKIARDVQKMKPAAAAPSQPSSKKTMKFPRLPPDFFSDSKYDESDGDS</sequence>
<feature type="region of interest" description="Disordered" evidence="4">
    <location>
        <begin position="219"/>
        <end position="296"/>
    </location>
</feature>
<dbReference type="EMBL" id="JAXIOK010000024">
    <property type="protein sequence ID" value="KAK4741363.1"/>
    <property type="molecule type" value="Genomic_DNA"/>
</dbReference>
<feature type="compositionally biased region" description="Pro residues" evidence="4">
    <location>
        <begin position="88"/>
        <end position="107"/>
    </location>
</feature>
<feature type="region of interest" description="Disordered" evidence="4">
    <location>
        <begin position="86"/>
        <end position="114"/>
    </location>
</feature>
<dbReference type="InterPro" id="IPR027643">
    <property type="entry name" value="Formin-like_plant"/>
</dbReference>
<dbReference type="SUPFAM" id="SSF101447">
    <property type="entry name" value="Formin homology 2 domain (FH2 domain)"/>
    <property type="match status" value="1"/>
</dbReference>
<evidence type="ECO:0000256" key="1">
    <source>
        <dbReference type="ARBA" id="ARBA00025793"/>
    </source>
</evidence>
<organism evidence="7 8">
    <name type="scientific">Trapa incisa</name>
    <dbReference type="NCBI Taxonomy" id="236973"/>
    <lineage>
        <taxon>Eukaryota</taxon>
        <taxon>Viridiplantae</taxon>
        <taxon>Streptophyta</taxon>
        <taxon>Embryophyta</taxon>
        <taxon>Tracheophyta</taxon>
        <taxon>Spermatophyta</taxon>
        <taxon>Magnoliopsida</taxon>
        <taxon>eudicotyledons</taxon>
        <taxon>Gunneridae</taxon>
        <taxon>Pentapetalae</taxon>
        <taxon>rosids</taxon>
        <taxon>malvids</taxon>
        <taxon>Myrtales</taxon>
        <taxon>Lythraceae</taxon>
        <taxon>Trapa</taxon>
    </lineage>
</organism>
<dbReference type="GO" id="GO:0045010">
    <property type="term" value="P:actin nucleation"/>
    <property type="evidence" value="ECO:0007669"/>
    <property type="project" value="InterPro"/>
</dbReference>
<dbReference type="PANTHER" id="PTHR23213">
    <property type="entry name" value="FORMIN-RELATED"/>
    <property type="match status" value="1"/>
</dbReference>
<evidence type="ECO:0000256" key="5">
    <source>
        <dbReference type="SAM" id="Phobius"/>
    </source>
</evidence>
<evidence type="ECO:0000313" key="7">
    <source>
        <dbReference type="EMBL" id="KAK4741363.1"/>
    </source>
</evidence>
<dbReference type="PANTHER" id="PTHR23213:SF354">
    <property type="entry name" value="FORMIN-LIKE PROTEIN 4"/>
    <property type="match status" value="1"/>
</dbReference>
<evidence type="ECO:0000256" key="4">
    <source>
        <dbReference type="SAM" id="MobiDB-lite"/>
    </source>
</evidence>
<feature type="compositionally biased region" description="Low complexity" evidence="4">
    <location>
        <begin position="681"/>
        <end position="693"/>
    </location>
</feature>
<dbReference type="AlphaFoldDB" id="A0AAN7GKP3"/>
<keyword evidence="3" id="KW-0175">Coiled coil</keyword>
<feature type="compositionally biased region" description="Basic and acidic residues" evidence="4">
    <location>
        <begin position="707"/>
        <end position="718"/>
    </location>
</feature>
<evidence type="ECO:0000259" key="6">
    <source>
        <dbReference type="PROSITE" id="PS51444"/>
    </source>
</evidence>
<comment type="caution">
    <text evidence="7">The sequence shown here is derived from an EMBL/GenBank/DDBJ whole genome shotgun (WGS) entry which is preliminary data.</text>
</comment>
<comment type="similarity">
    <text evidence="1">Belongs to the formin-like family. Class-I subfamily.</text>
</comment>
<protein>
    <recommendedName>
        <fullName evidence="2">Formin-like protein</fullName>
    </recommendedName>
</protein>
<dbReference type="PROSITE" id="PS51444">
    <property type="entry name" value="FH2"/>
    <property type="match status" value="1"/>
</dbReference>
<dbReference type="SMART" id="SM00498">
    <property type="entry name" value="FH2"/>
    <property type="match status" value="1"/>
</dbReference>
<evidence type="ECO:0000256" key="2">
    <source>
        <dbReference type="RuleBase" id="RU361260"/>
    </source>
</evidence>
<accession>A0AAN7GKP3</accession>